<feature type="coiled-coil region" evidence="1">
    <location>
        <begin position="138"/>
        <end position="165"/>
    </location>
</feature>
<evidence type="ECO:0000313" key="2">
    <source>
        <dbReference type="EMBL" id="CAI9268604.1"/>
    </source>
</evidence>
<dbReference type="Proteomes" id="UP001177003">
    <property type="component" value="Chromosome 1"/>
</dbReference>
<keyword evidence="1" id="KW-0175">Coiled coil</keyword>
<gene>
    <name evidence="2" type="ORF">LSALG_LOCUS9019</name>
</gene>
<protein>
    <submittedName>
        <fullName evidence="2">Uncharacterized protein</fullName>
    </submittedName>
</protein>
<proteinExistence type="predicted"/>
<dbReference type="AlphaFoldDB" id="A0AA35Y609"/>
<evidence type="ECO:0000313" key="3">
    <source>
        <dbReference type="Proteomes" id="UP001177003"/>
    </source>
</evidence>
<sequence length="212" mass="24181">MEAMYRLVKEYKYDGATITDVTPEMVNLHVACGKCGKGIIVVLDLKDFKTTGPESCCEQRLNISVKPQLDEEQATAGIVSVVGNFNIQVKEIIDDDVEWSVTFQDGSFLRFRSKDQSWKPSGSEKKMKKVVRTKFLPKMAKEKRMKEMENEMVGWDEEQKKAEMMKRLKEKVEMEVEVKVKDSALSSLSWSDLVNEDEIITAMSVIVIPISK</sequence>
<accession>A0AA35Y609</accession>
<organism evidence="2 3">
    <name type="scientific">Lactuca saligna</name>
    <name type="common">Willowleaf lettuce</name>
    <dbReference type="NCBI Taxonomy" id="75948"/>
    <lineage>
        <taxon>Eukaryota</taxon>
        <taxon>Viridiplantae</taxon>
        <taxon>Streptophyta</taxon>
        <taxon>Embryophyta</taxon>
        <taxon>Tracheophyta</taxon>
        <taxon>Spermatophyta</taxon>
        <taxon>Magnoliopsida</taxon>
        <taxon>eudicotyledons</taxon>
        <taxon>Gunneridae</taxon>
        <taxon>Pentapetalae</taxon>
        <taxon>asterids</taxon>
        <taxon>campanulids</taxon>
        <taxon>Asterales</taxon>
        <taxon>Asteraceae</taxon>
        <taxon>Cichorioideae</taxon>
        <taxon>Cichorieae</taxon>
        <taxon>Lactucinae</taxon>
        <taxon>Lactuca</taxon>
    </lineage>
</organism>
<name>A0AA35Y609_LACSI</name>
<reference evidence="2" key="1">
    <citation type="submission" date="2023-04" db="EMBL/GenBank/DDBJ databases">
        <authorList>
            <person name="Vijverberg K."/>
            <person name="Xiong W."/>
            <person name="Schranz E."/>
        </authorList>
    </citation>
    <scope>NUCLEOTIDE SEQUENCE</scope>
</reference>
<dbReference type="EMBL" id="OX465077">
    <property type="protein sequence ID" value="CAI9268604.1"/>
    <property type="molecule type" value="Genomic_DNA"/>
</dbReference>
<evidence type="ECO:0000256" key="1">
    <source>
        <dbReference type="SAM" id="Coils"/>
    </source>
</evidence>
<keyword evidence="3" id="KW-1185">Reference proteome</keyword>